<dbReference type="EMBL" id="UOEI01000673">
    <property type="protein sequence ID" value="VAW09068.1"/>
    <property type="molecule type" value="Genomic_DNA"/>
</dbReference>
<dbReference type="InterPro" id="IPR028261">
    <property type="entry name" value="DPD_II"/>
</dbReference>
<dbReference type="GO" id="GO:0051536">
    <property type="term" value="F:iron-sulfur cluster binding"/>
    <property type="evidence" value="ECO:0007669"/>
    <property type="project" value="InterPro"/>
</dbReference>
<dbReference type="PANTHER" id="PTHR42783:SF3">
    <property type="entry name" value="GLUTAMATE SYNTHASE [NADPH] SMALL CHAIN-RELATED"/>
    <property type="match status" value="1"/>
</dbReference>
<organism evidence="3">
    <name type="scientific">hydrothermal vent metagenome</name>
    <dbReference type="NCBI Taxonomy" id="652676"/>
    <lineage>
        <taxon>unclassified sequences</taxon>
        <taxon>metagenomes</taxon>
        <taxon>ecological metagenomes</taxon>
    </lineage>
</organism>
<proteinExistence type="predicted"/>
<dbReference type="PANTHER" id="PTHR42783">
    <property type="entry name" value="GLUTAMATE SYNTHASE [NADPH] SMALL CHAIN"/>
    <property type="match status" value="1"/>
</dbReference>
<dbReference type="SUPFAM" id="SSF51971">
    <property type="entry name" value="Nucleotide-binding domain"/>
    <property type="match status" value="2"/>
</dbReference>
<sequence length="367" mass="38633">SCARVCPTEVLCAGACVLNDLHERPIDIGRLQAYATLDAVFGAREVFEPTAVTGGSIGVIGAGPAGLACAAELTRLGHKVIVYDASDEPGGLNTHGVATYKMARATSLAEVEFIRSLGVEIRPSSAVGTDIAIDDLFSTHDAVFLGVGLDGVPPLGLAGEDLTGVQDALEFIDEVRRGEADLTGERVAVIGGGNTAIDAATQAAMVGAERVYLVYRRGRSEMRAYSHDIERALTHGVEFVHWSAPKRFEGDGSVSSLVCERTEYQGDKDGSLRLVTIPGTEFSIPVTKVMRATGQAKRVGFLNRLPGVDTDPGGRVIVDEAFRTTNPKMWAGGDCVNGGKEVVNAVAHGRDAARDIDRELRSGAAGK</sequence>
<keyword evidence="3" id="KW-0560">Oxidoreductase</keyword>
<dbReference type="PRINTS" id="PR00419">
    <property type="entry name" value="ADXRDTASE"/>
</dbReference>
<dbReference type="InterPro" id="IPR036188">
    <property type="entry name" value="FAD/NAD-bd_sf"/>
</dbReference>
<protein>
    <submittedName>
        <fullName evidence="3">NAD-dependent dihydropyrimidine dehydrogenase subunit PreT</fullName>
        <ecNumber evidence="3">1.3.1.1</ecNumber>
    </submittedName>
</protein>
<gene>
    <name evidence="3" type="ORF">MNBD_ACTINO01-1043</name>
</gene>
<dbReference type="InterPro" id="IPR009051">
    <property type="entry name" value="Helical_ferredxn"/>
</dbReference>
<reference evidence="3" key="1">
    <citation type="submission" date="2018-06" db="EMBL/GenBank/DDBJ databases">
        <authorList>
            <person name="Zhirakovskaya E."/>
        </authorList>
    </citation>
    <scope>NUCLEOTIDE SEQUENCE</scope>
</reference>
<name>A0A3B0SU71_9ZZZZ</name>
<dbReference type="InterPro" id="IPR023753">
    <property type="entry name" value="FAD/NAD-binding_dom"/>
</dbReference>
<evidence type="ECO:0000313" key="3">
    <source>
        <dbReference type="EMBL" id="VAW09068.1"/>
    </source>
</evidence>
<feature type="domain" description="FAD/NAD(P)-binding" evidence="1">
    <location>
        <begin position="58"/>
        <end position="349"/>
    </location>
</feature>
<dbReference type="EC" id="1.3.1.1" evidence="3"/>
<dbReference type="Pfam" id="PF14691">
    <property type="entry name" value="Fer4_20"/>
    <property type="match status" value="1"/>
</dbReference>
<accession>A0A3B0SU71</accession>
<feature type="non-terminal residue" evidence="3">
    <location>
        <position position="1"/>
    </location>
</feature>
<dbReference type="SUPFAM" id="SSF46548">
    <property type="entry name" value="alpha-helical ferredoxin"/>
    <property type="match status" value="1"/>
</dbReference>
<dbReference type="AlphaFoldDB" id="A0A3B0SU71"/>
<dbReference type="Gene3D" id="3.50.50.60">
    <property type="entry name" value="FAD/NAD(P)-binding domain"/>
    <property type="match status" value="2"/>
</dbReference>
<dbReference type="Gene3D" id="1.10.1060.10">
    <property type="entry name" value="Alpha-helical ferredoxin"/>
    <property type="match status" value="1"/>
</dbReference>
<feature type="domain" description="Dihydroprymidine dehydrogenase" evidence="2">
    <location>
        <begin position="1"/>
        <end position="36"/>
    </location>
</feature>
<evidence type="ECO:0000259" key="1">
    <source>
        <dbReference type="Pfam" id="PF07992"/>
    </source>
</evidence>
<dbReference type="GO" id="GO:0004159">
    <property type="term" value="F:dihydropyrimidine dehydrogenase (NAD+) activity"/>
    <property type="evidence" value="ECO:0007669"/>
    <property type="project" value="UniProtKB-EC"/>
</dbReference>
<evidence type="ECO:0000259" key="2">
    <source>
        <dbReference type="Pfam" id="PF14691"/>
    </source>
</evidence>
<dbReference type="Pfam" id="PF07992">
    <property type="entry name" value="Pyr_redox_2"/>
    <property type="match status" value="1"/>
</dbReference>